<organism evidence="5 6">
    <name type="scientific">Basidiobolus ranarum</name>
    <dbReference type="NCBI Taxonomy" id="34480"/>
    <lineage>
        <taxon>Eukaryota</taxon>
        <taxon>Fungi</taxon>
        <taxon>Fungi incertae sedis</taxon>
        <taxon>Zoopagomycota</taxon>
        <taxon>Entomophthoromycotina</taxon>
        <taxon>Basidiobolomycetes</taxon>
        <taxon>Basidiobolales</taxon>
        <taxon>Basidiobolaceae</taxon>
        <taxon>Basidiobolus</taxon>
    </lineage>
</organism>
<feature type="signal peptide" evidence="3">
    <location>
        <begin position="1"/>
        <end position="23"/>
    </location>
</feature>
<feature type="chain" id="PRO_5047168312" description="Yeast cell wall synthesis Kre9/Knh1-like N-terminal domain-containing protein" evidence="3">
    <location>
        <begin position="24"/>
        <end position="211"/>
    </location>
</feature>
<evidence type="ECO:0000256" key="2">
    <source>
        <dbReference type="SAM" id="MobiDB-lite"/>
    </source>
</evidence>
<proteinExistence type="predicted"/>
<feature type="compositionally biased region" description="Low complexity" evidence="2">
    <location>
        <begin position="124"/>
        <end position="153"/>
    </location>
</feature>
<accession>A0ABR2W8L1</accession>
<dbReference type="InterPro" id="IPR052982">
    <property type="entry name" value="SRP1/TIP1-like"/>
</dbReference>
<keyword evidence="6" id="KW-1185">Reference proteome</keyword>
<evidence type="ECO:0000256" key="3">
    <source>
        <dbReference type="SAM" id="SignalP"/>
    </source>
</evidence>
<sequence>MKFPPSSTSALLTLFMITKYVDAGVAITGPLGNIWSAGSNHIITWTDNGDGSPMPANFNIDLMSGPLTGLQLVGSIATNTDSATGQYSWSIPPTVAPGKEYALRFGIPPNIVYSPYFEITATGSESGSGSISAPSGSTGSPPTTAGTSMPSSPNSIGDSRPTGIGSPSVIGNKPASTSPPIANKQSGSNEQMISPSVVLILVISLLNLVIC</sequence>
<feature type="domain" description="Yeast cell wall synthesis Kre9/Knh1-like N-terminal" evidence="4">
    <location>
        <begin position="32"/>
        <end position="119"/>
    </location>
</feature>
<gene>
    <name evidence="5" type="ORF">K7432_002228</name>
</gene>
<name>A0ABR2W8L1_9FUNG</name>
<evidence type="ECO:0000313" key="6">
    <source>
        <dbReference type="Proteomes" id="UP001479436"/>
    </source>
</evidence>
<dbReference type="PANTHER" id="PTHR40633">
    <property type="entry name" value="MATRIX PROTEIN, PUTATIVE (AFU_ORTHOLOGUE AFUA_8G05410)-RELATED"/>
    <property type="match status" value="1"/>
</dbReference>
<evidence type="ECO:0000259" key="4">
    <source>
        <dbReference type="Pfam" id="PF10342"/>
    </source>
</evidence>
<reference evidence="5 6" key="1">
    <citation type="submission" date="2023-04" db="EMBL/GenBank/DDBJ databases">
        <title>Genome of Basidiobolus ranarum AG-B5.</title>
        <authorList>
            <person name="Stajich J.E."/>
            <person name="Carter-House D."/>
            <person name="Gryganskyi A."/>
        </authorList>
    </citation>
    <scope>NUCLEOTIDE SEQUENCE [LARGE SCALE GENOMIC DNA]</scope>
    <source>
        <strain evidence="5 6">AG-B5</strain>
    </source>
</reference>
<dbReference type="PANTHER" id="PTHR40633:SF1">
    <property type="entry name" value="GPI ANCHORED SERINE-THREONINE RICH PROTEIN (AFU_ORTHOLOGUE AFUA_1G03630)"/>
    <property type="match status" value="1"/>
</dbReference>
<comment type="caution">
    <text evidence="5">The sequence shown here is derived from an EMBL/GenBank/DDBJ whole genome shotgun (WGS) entry which is preliminary data.</text>
</comment>
<evidence type="ECO:0000256" key="1">
    <source>
        <dbReference type="ARBA" id="ARBA00022729"/>
    </source>
</evidence>
<dbReference type="InterPro" id="IPR018466">
    <property type="entry name" value="Kre9/Knh1-like_N"/>
</dbReference>
<dbReference type="Proteomes" id="UP001479436">
    <property type="component" value="Unassembled WGS sequence"/>
</dbReference>
<dbReference type="Pfam" id="PF10342">
    <property type="entry name" value="Kre9_KNH"/>
    <property type="match status" value="1"/>
</dbReference>
<feature type="compositionally biased region" description="Polar residues" evidence="2">
    <location>
        <begin position="174"/>
        <end position="188"/>
    </location>
</feature>
<evidence type="ECO:0000313" key="5">
    <source>
        <dbReference type="EMBL" id="KAK9723019.1"/>
    </source>
</evidence>
<keyword evidence="1 3" id="KW-0732">Signal</keyword>
<protein>
    <recommendedName>
        <fullName evidence="4">Yeast cell wall synthesis Kre9/Knh1-like N-terminal domain-containing protein</fullName>
    </recommendedName>
</protein>
<dbReference type="EMBL" id="JASJQH010006933">
    <property type="protein sequence ID" value="KAK9723019.1"/>
    <property type="molecule type" value="Genomic_DNA"/>
</dbReference>
<feature type="region of interest" description="Disordered" evidence="2">
    <location>
        <begin position="124"/>
        <end position="188"/>
    </location>
</feature>